<gene>
    <name evidence="2" type="ORF">HELGO_WM73253</name>
</gene>
<evidence type="ECO:0000259" key="1">
    <source>
        <dbReference type="PROSITE" id="PS51459"/>
    </source>
</evidence>
<sequence length="120" mass="13330">MKLLSAQDIQAIHEKVIDPNELQGLAGDKSLDAVLSRVENRIQYGLITDVYDLAATYAAVIAVGHVFNDANKRTAFITMDACLRENGITLEYDTESIGQTIIKVAQSKMDEVEQARYLRN</sequence>
<dbReference type="AlphaFoldDB" id="A0A6S6SEB0"/>
<proteinExistence type="predicted"/>
<evidence type="ECO:0000313" key="2">
    <source>
        <dbReference type="EMBL" id="CAA6803717.1"/>
    </source>
</evidence>
<dbReference type="Pfam" id="PF02661">
    <property type="entry name" value="Fic"/>
    <property type="match status" value="1"/>
</dbReference>
<dbReference type="PANTHER" id="PTHR39426:SF1">
    <property type="entry name" value="HOMOLOGY TO DEATH-ON-CURING PROTEIN OF PHAGE P1"/>
    <property type="match status" value="1"/>
</dbReference>
<dbReference type="PANTHER" id="PTHR39426">
    <property type="entry name" value="HOMOLOGY TO DEATH-ON-CURING PROTEIN OF PHAGE P1"/>
    <property type="match status" value="1"/>
</dbReference>
<reference evidence="2" key="1">
    <citation type="submission" date="2020-01" db="EMBL/GenBank/DDBJ databases">
        <authorList>
            <person name="Meier V. D."/>
            <person name="Meier V D."/>
        </authorList>
    </citation>
    <scope>NUCLEOTIDE SEQUENCE</scope>
    <source>
        <strain evidence="2">HLG_WM_MAG_09</strain>
    </source>
</reference>
<feature type="domain" description="Fido" evidence="1">
    <location>
        <begin position="4"/>
        <end position="120"/>
    </location>
</feature>
<dbReference type="GO" id="GO:0016301">
    <property type="term" value="F:kinase activity"/>
    <property type="evidence" value="ECO:0007669"/>
    <property type="project" value="InterPro"/>
</dbReference>
<accession>A0A6S6SEB0</accession>
<dbReference type="EMBL" id="CACVAT010000061">
    <property type="protein sequence ID" value="CAA6803717.1"/>
    <property type="molecule type" value="Genomic_DNA"/>
</dbReference>
<dbReference type="InterPro" id="IPR036597">
    <property type="entry name" value="Fido-like_dom_sf"/>
</dbReference>
<name>A0A6S6SEB0_9GAMM</name>
<organism evidence="2">
    <name type="scientific">uncultured Thiotrichaceae bacterium</name>
    <dbReference type="NCBI Taxonomy" id="298394"/>
    <lineage>
        <taxon>Bacteria</taxon>
        <taxon>Pseudomonadati</taxon>
        <taxon>Pseudomonadota</taxon>
        <taxon>Gammaproteobacteria</taxon>
        <taxon>Thiotrichales</taxon>
        <taxon>Thiotrichaceae</taxon>
        <taxon>environmental samples</taxon>
    </lineage>
</organism>
<dbReference type="PROSITE" id="PS51459">
    <property type="entry name" value="FIDO"/>
    <property type="match status" value="1"/>
</dbReference>
<dbReference type="NCBIfam" id="TIGR01550">
    <property type="entry name" value="DOC_P1"/>
    <property type="match status" value="1"/>
</dbReference>
<dbReference type="InterPro" id="IPR003812">
    <property type="entry name" value="Fido"/>
</dbReference>
<dbReference type="InterPro" id="IPR053737">
    <property type="entry name" value="Type_II_TA_Toxin"/>
</dbReference>
<dbReference type="Gene3D" id="1.20.120.1870">
    <property type="entry name" value="Fic/DOC protein, Fido domain"/>
    <property type="match status" value="1"/>
</dbReference>
<protein>
    <submittedName>
        <fullName evidence="2">Death-on-curing protein</fullName>
    </submittedName>
</protein>
<dbReference type="SUPFAM" id="SSF140931">
    <property type="entry name" value="Fic-like"/>
    <property type="match status" value="1"/>
</dbReference>
<dbReference type="InterPro" id="IPR006440">
    <property type="entry name" value="Doc"/>
</dbReference>